<dbReference type="Gene3D" id="3.30.560.10">
    <property type="entry name" value="Glucose Oxidase, domain 3"/>
    <property type="match status" value="1"/>
</dbReference>
<dbReference type="InterPro" id="IPR012132">
    <property type="entry name" value="GMC_OxRdtase"/>
</dbReference>
<organism evidence="4">
    <name type="scientific">Scylla olivacea</name>
    <name type="common">Orange mud crab</name>
    <name type="synonym">Cancer olivacea</name>
    <dbReference type="NCBI Taxonomy" id="85551"/>
    <lineage>
        <taxon>Eukaryota</taxon>
        <taxon>Metazoa</taxon>
        <taxon>Ecdysozoa</taxon>
        <taxon>Arthropoda</taxon>
        <taxon>Crustacea</taxon>
        <taxon>Multicrustacea</taxon>
        <taxon>Malacostraca</taxon>
        <taxon>Eumalacostraca</taxon>
        <taxon>Eucarida</taxon>
        <taxon>Decapoda</taxon>
        <taxon>Pleocyemata</taxon>
        <taxon>Brachyura</taxon>
        <taxon>Eubrachyura</taxon>
        <taxon>Portunoidea</taxon>
        <taxon>Portunidae</taxon>
        <taxon>Portuninae</taxon>
        <taxon>Scylla</taxon>
    </lineage>
</organism>
<keyword evidence="3" id="KW-1133">Transmembrane helix</keyword>
<evidence type="ECO:0000256" key="1">
    <source>
        <dbReference type="ARBA" id="ARBA00010790"/>
    </source>
</evidence>
<accession>A0A0P4WIN9</accession>
<sequence>MERSHGIVRAIPVAVIRSLVVVILAAMGRRHHFDSSGALKLQYDFVIVGGGSAGSALAARLSEVPGWQVLLLEAGDAPPPESYVPGYHQLLLHGDADWKYFAEPERDAFRGFTGQVGMGWGRAGRERGSKGREDRDGPGVMKLITRDNGKEGESKYRRGRVQAGVVMYECVCLVGGKRLTVAHSPH</sequence>
<dbReference type="SUPFAM" id="SSF51905">
    <property type="entry name" value="FAD/NAD(P)-binding domain"/>
    <property type="match status" value="1"/>
</dbReference>
<name>A0A0P4WIN9_SCYOL</name>
<dbReference type="PANTHER" id="PTHR11552">
    <property type="entry name" value="GLUCOSE-METHANOL-CHOLINE GMC OXIDOREDUCTASE"/>
    <property type="match status" value="1"/>
</dbReference>
<proteinExistence type="inferred from homology"/>
<feature type="compositionally biased region" description="Basic and acidic residues" evidence="2">
    <location>
        <begin position="144"/>
        <end position="155"/>
    </location>
</feature>
<dbReference type="InterPro" id="IPR036188">
    <property type="entry name" value="FAD/NAD-bd_sf"/>
</dbReference>
<reference evidence="4" key="1">
    <citation type="submission" date="2015-09" db="EMBL/GenBank/DDBJ databases">
        <title>Scylla olivacea transcriptome.</title>
        <authorList>
            <person name="Ikhwanuddin M."/>
        </authorList>
    </citation>
    <scope>NUCLEOTIDE SEQUENCE</scope>
</reference>
<dbReference type="AlphaFoldDB" id="A0A0P4WIN9"/>
<protein>
    <submittedName>
        <fullName evidence="4">Uncharacterized protein</fullName>
    </submittedName>
</protein>
<dbReference type="GO" id="GO:0050660">
    <property type="term" value="F:flavin adenine dinucleotide binding"/>
    <property type="evidence" value="ECO:0007669"/>
    <property type="project" value="InterPro"/>
</dbReference>
<keyword evidence="3" id="KW-0472">Membrane</keyword>
<feature type="region of interest" description="Disordered" evidence="2">
    <location>
        <begin position="121"/>
        <end position="155"/>
    </location>
</feature>
<feature type="transmembrane region" description="Helical" evidence="3">
    <location>
        <begin position="6"/>
        <end position="26"/>
    </location>
</feature>
<evidence type="ECO:0000256" key="3">
    <source>
        <dbReference type="SAM" id="Phobius"/>
    </source>
</evidence>
<dbReference type="Gene3D" id="3.50.50.60">
    <property type="entry name" value="FAD/NAD(P)-binding domain"/>
    <property type="match status" value="1"/>
</dbReference>
<keyword evidence="3" id="KW-0812">Transmembrane</keyword>
<dbReference type="GO" id="GO:0016491">
    <property type="term" value="F:oxidoreductase activity"/>
    <property type="evidence" value="ECO:0007669"/>
    <property type="project" value="TreeGrafter"/>
</dbReference>
<evidence type="ECO:0000256" key="2">
    <source>
        <dbReference type="SAM" id="MobiDB-lite"/>
    </source>
</evidence>
<dbReference type="PANTHER" id="PTHR11552:SF147">
    <property type="entry name" value="CHOLINE DEHYDROGENASE, MITOCHONDRIAL"/>
    <property type="match status" value="1"/>
</dbReference>
<dbReference type="EMBL" id="GDRN01086704">
    <property type="protein sequence ID" value="JAI61133.1"/>
    <property type="molecule type" value="Transcribed_RNA"/>
</dbReference>
<comment type="similarity">
    <text evidence="1">Belongs to the GMC oxidoreductase family.</text>
</comment>
<evidence type="ECO:0000313" key="4">
    <source>
        <dbReference type="EMBL" id="JAI61133.1"/>
    </source>
</evidence>
<feature type="compositionally biased region" description="Basic and acidic residues" evidence="2">
    <location>
        <begin position="123"/>
        <end position="137"/>
    </location>
</feature>